<protein>
    <submittedName>
        <fullName evidence="8">2,5-diketo-D-gluconic acid reductase</fullName>
    </submittedName>
    <submittedName>
        <fullName evidence="9">Aldo/keto reductase</fullName>
    </submittedName>
</protein>
<dbReference type="PROSITE" id="PS00062">
    <property type="entry name" value="ALDOKETO_REDUCTASE_2"/>
    <property type="match status" value="1"/>
</dbReference>
<dbReference type="PIRSF" id="PIRSF000097">
    <property type="entry name" value="AKR"/>
    <property type="match status" value="1"/>
</dbReference>
<dbReference type="AlphaFoldDB" id="A0A073K279"/>
<dbReference type="InterPro" id="IPR020471">
    <property type="entry name" value="AKR"/>
</dbReference>
<proteinExistence type="inferred from homology"/>
<dbReference type="PRINTS" id="PR00069">
    <property type="entry name" value="ALDKETRDTASE"/>
</dbReference>
<dbReference type="EMBL" id="JOSX01000013">
    <property type="protein sequence ID" value="KEK15637.1"/>
    <property type="molecule type" value="Genomic_DNA"/>
</dbReference>
<dbReference type="EMBL" id="PTLS01000027">
    <property type="protein sequence ID" value="RMX25624.1"/>
    <property type="molecule type" value="Genomic_DNA"/>
</dbReference>
<keyword evidence="2" id="KW-0521">NADP</keyword>
<dbReference type="PANTHER" id="PTHR43827:SF3">
    <property type="entry name" value="NADP-DEPENDENT OXIDOREDUCTASE DOMAIN-CONTAINING PROTEIN"/>
    <property type="match status" value="1"/>
</dbReference>
<dbReference type="FunFam" id="3.20.20.100:FF:000002">
    <property type="entry name" value="2,5-diketo-D-gluconic acid reductase A"/>
    <property type="match status" value="1"/>
</dbReference>
<name>A0A073K279_LIMRT</name>
<dbReference type="RefSeq" id="WP_035152063.1">
    <property type="nucleotide sequence ID" value="NZ_JAJAOY010000079.1"/>
</dbReference>
<accession>A0A073K279</accession>
<sequence length="287" mass="32123">MILDETITLNSGVKIPKFALGTWMIDDDQAAEAVRNAIKIGYRHIDTAQAYGNERGVGEGVRTAGVDRDKIFVTSKVAAEHKDYDVTKKSIDETLEKMGLDYIDMMIIHSPQPWKEVNQSDNRYLEGNLAAWRAMEDAVSEGKIRTIGVSNFEKADLENIIKNSDTVPAVDQVLAHIGHTPFNLLSFTHEHDIAVEAYSPVAHGAALDNPVIEKMAKKYNVSVPQLCIRYDWQLGMIVLPKTTNPAHMKENAEIDFEISEADMDLLRRVKPLDYGDFDVFPVYGGKM</sequence>
<dbReference type="GO" id="GO:0016616">
    <property type="term" value="F:oxidoreductase activity, acting on the CH-OH group of donors, NAD or NADP as acceptor"/>
    <property type="evidence" value="ECO:0007669"/>
    <property type="project" value="UniProtKB-ARBA"/>
</dbReference>
<comment type="caution">
    <text evidence="8">The sequence shown here is derived from an EMBL/GenBank/DDBJ whole genome shotgun (WGS) entry which is preliminary data.</text>
</comment>
<feature type="binding site" evidence="5">
    <location>
        <position position="109"/>
    </location>
    <ligand>
        <name>substrate</name>
    </ligand>
</feature>
<evidence type="ECO:0000256" key="3">
    <source>
        <dbReference type="ARBA" id="ARBA00023002"/>
    </source>
</evidence>
<dbReference type="Proteomes" id="UP000276940">
    <property type="component" value="Unassembled WGS sequence"/>
</dbReference>
<dbReference type="Pfam" id="PF00248">
    <property type="entry name" value="Aldo_ket_red"/>
    <property type="match status" value="1"/>
</dbReference>
<dbReference type="PATRIC" id="fig|1598.90.peg.965"/>
<reference evidence="9 11" key="2">
    <citation type="journal article" date="2018" name="J Appl Environ Microbiol">
        <title>The gut symbionts Lactobacillus reuteri R2lc and 2010 encode a polyketide synthase cluster that activates the mammalian aryl-hydrocarbon receptor.</title>
        <authorList>
            <person name="Ozcam M."/>
            <person name="Roos S."/>
            <person name="Van Pijkeren J.P."/>
        </authorList>
    </citation>
    <scope>NUCLEOTIDE SEQUENCE [LARGE SCALE GENOMIC DNA]</scope>
    <source>
        <strain evidence="9 11">R2lc</strain>
    </source>
</reference>
<dbReference type="CDD" id="cd19071">
    <property type="entry name" value="AKR_AKR1-5-like"/>
    <property type="match status" value="1"/>
</dbReference>
<dbReference type="PANTHER" id="PTHR43827">
    <property type="entry name" value="2,5-DIKETO-D-GLUCONIC ACID REDUCTASE"/>
    <property type="match status" value="1"/>
</dbReference>
<dbReference type="Gene3D" id="3.20.20.100">
    <property type="entry name" value="NADP-dependent oxidoreductase domain"/>
    <property type="match status" value="1"/>
</dbReference>
<feature type="domain" description="NADP-dependent oxidoreductase" evidence="7">
    <location>
        <begin position="20"/>
        <end position="268"/>
    </location>
</feature>
<dbReference type="SUPFAM" id="SSF51430">
    <property type="entry name" value="NAD(P)-linked oxidoreductase"/>
    <property type="match status" value="1"/>
</dbReference>
<evidence type="ECO:0000313" key="8">
    <source>
        <dbReference type="EMBL" id="KEK15637.1"/>
    </source>
</evidence>
<gene>
    <name evidence="9" type="ORF">C5O77_05445</name>
    <name evidence="8" type="ORF">LR3_07670</name>
</gene>
<evidence type="ECO:0000259" key="7">
    <source>
        <dbReference type="Pfam" id="PF00248"/>
    </source>
</evidence>
<dbReference type="InterPro" id="IPR036812">
    <property type="entry name" value="NAD(P)_OxRdtase_dom_sf"/>
</dbReference>
<dbReference type="PROSITE" id="PS00798">
    <property type="entry name" value="ALDOKETO_REDUCTASE_1"/>
    <property type="match status" value="1"/>
</dbReference>
<evidence type="ECO:0000256" key="2">
    <source>
        <dbReference type="ARBA" id="ARBA00022857"/>
    </source>
</evidence>
<keyword evidence="3" id="KW-0560">Oxidoreductase</keyword>
<dbReference type="InterPro" id="IPR018170">
    <property type="entry name" value="Aldo/ket_reductase_CS"/>
</dbReference>
<evidence type="ECO:0000256" key="4">
    <source>
        <dbReference type="PIRSR" id="PIRSR000097-1"/>
    </source>
</evidence>
<feature type="site" description="Lowers pKa of active site Tyr" evidence="6">
    <location>
        <position position="76"/>
    </location>
</feature>
<evidence type="ECO:0000256" key="5">
    <source>
        <dbReference type="PIRSR" id="PIRSR000097-2"/>
    </source>
</evidence>
<comment type="similarity">
    <text evidence="1">Belongs to the aldo/keto reductase family.</text>
</comment>
<evidence type="ECO:0000256" key="6">
    <source>
        <dbReference type="PIRSR" id="PIRSR000097-3"/>
    </source>
</evidence>
<dbReference type="Proteomes" id="UP000027731">
    <property type="component" value="Unassembled WGS sequence"/>
</dbReference>
<feature type="active site" description="Proton donor" evidence="4">
    <location>
        <position position="51"/>
    </location>
</feature>
<evidence type="ECO:0000256" key="1">
    <source>
        <dbReference type="ARBA" id="ARBA00007905"/>
    </source>
</evidence>
<organism evidence="8 10">
    <name type="scientific">Limosilactobacillus reuteri</name>
    <name type="common">Lactobacillus reuteri</name>
    <dbReference type="NCBI Taxonomy" id="1598"/>
    <lineage>
        <taxon>Bacteria</taxon>
        <taxon>Bacillati</taxon>
        <taxon>Bacillota</taxon>
        <taxon>Bacilli</taxon>
        <taxon>Lactobacillales</taxon>
        <taxon>Lactobacillaceae</taxon>
        <taxon>Limosilactobacillus</taxon>
    </lineage>
</organism>
<reference evidence="8 10" key="1">
    <citation type="submission" date="2014-06" db="EMBL/GenBank/DDBJ databases">
        <title>Genetic determinant of reutericyclin biosynthesis of Lactobacillus reuteri.</title>
        <authorList>
            <person name="Lin X."/>
            <person name="Duar R."/>
            <person name="Walter J."/>
            <person name="Gaenzle M."/>
        </authorList>
    </citation>
    <scope>NUCLEOTIDE SEQUENCE [LARGE SCALE GENOMIC DNA]</scope>
    <source>
        <strain evidence="8 10">LTH2584</strain>
    </source>
</reference>
<evidence type="ECO:0000313" key="11">
    <source>
        <dbReference type="Proteomes" id="UP000276940"/>
    </source>
</evidence>
<dbReference type="InterPro" id="IPR023210">
    <property type="entry name" value="NADP_OxRdtase_dom"/>
</dbReference>
<evidence type="ECO:0000313" key="9">
    <source>
        <dbReference type="EMBL" id="RMX25624.1"/>
    </source>
</evidence>
<evidence type="ECO:0000313" key="10">
    <source>
        <dbReference type="Proteomes" id="UP000027731"/>
    </source>
</evidence>